<sequence>MVTRRLENGSYSGRLGLLEQHKTDLALGPYALTLDRLATFRPSAAFLMDSAKLHMRCGSGTLLLPAWHHRVVILSLLLASLAAMALAQTALSTLLEKDGAITSPRQGRRPCCKFCSGDVTIHT</sequence>
<protein>
    <submittedName>
        <fullName evidence="1">Uncharacterized protein</fullName>
    </submittedName>
</protein>
<keyword evidence="2" id="KW-1185">Reference proteome</keyword>
<evidence type="ECO:0000313" key="1">
    <source>
        <dbReference type="EMBL" id="KAJ1520427.1"/>
    </source>
</evidence>
<proteinExistence type="predicted"/>
<dbReference type="SUPFAM" id="SSF53850">
    <property type="entry name" value="Periplasmic binding protein-like II"/>
    <property type="match status" value="1"/>
</dbReference>
<comment type="caution">
    <text evidence="1">The sequence shown here is derived from an EMBL/GenBank/DDBJ whole genome shotgun (WGS) entry which is preliminary data.</text>
</comment>
<evidence type="ECO:0000313" key="2">
    <source>
        <dbReference type="Proteomes" id="UP001075354"/>
    </source>
</evidence>
<dbReference type="EMBL" id="JAPTSV010000014">
    <property type="protein sequence ID" value="KAJ1520427.1"/>
    <property type="molecule type" value="Genomic_DNA"/>
</dbReference>
<dbReference type="AlphaFoldDB" id="A0AAV7X6V6"/>
<reference evidence="1" key="1">
    <citation type="submission" date="2022-12" db="EMBL/GenBank/DDBJ databases">
        <title>Chromosome-level genome assembly of the bean flower thrips Megalurothrips usitatus.</title>
        <authorList>
            <person name="Ma L."/>
            <person name="Liu Q."/>
            <person name="Li H."/>
            <person name="Cai W."/>
        </authorList>
    </citation>
    <scope>NUCLEOTIDE SEQUENCE</scope>
    <source>
        <strain evidence="1">Cailab_2022a</strain>
    </source>
</reference>
<accession>A0AAV7X6V6</accession>
<dbReference type="Proteomes" id="UP001075354">
    <property type="component" value="Chromosome 14"/>
</dbReference>
<gene>
    <name evidence="1" type="ORF">ONE63_003559</name>
</gene>
<organism evidence="1 2">
    <name type="scientific">Megalurothrips usitatus</name>
    <name type="common">bean blossom thrips</name>
    <dbReference type="NCBI Taxonomy" id="439358"/>
    <lineage>
        <taxon>Eukaryota</taxon>
        <taxon>Metazoa</taxon>
        <taxon>Ecdysozoa</taxon>
        <taxon>Arthropoda</taxon>
        <taxon>Hexapoda</taxon>
        <taxon>Insecta</taxon>
        <taxon>Pterygota</taxon>
        <taxon>Neoptera</taxon>
        <taxon>Paraneoptera</taxon>
        <taxon>Thysanoptera</taxon>
        <taxon>Terebrantia</taxon>
        <taxon>Thripoidea</taxon>
        <taxon>Thripidae</taxon>
        <taxon>Megalurothrips</taxon>
    </lineage>
</organism>
<name>A0AAV7X6V6_9NEOP</name>